<proteinExistence type="predicted"/>
<dbReference type="PANTHER" id="PTHR19924">
    <property type="entry name" value="UTP15 U3 SMALL NUCLEOLAR RNA-ASSOCIATED PROTEIN 15 FAMILY MEMBER"/>
    <property type="match status" value="1"/>
</dbReference>
<comment type="subcellular location">
    <subcellularLocation>
        <location evidence="1">Nucleus</location>
        <location evidence="1">Nucleolus</location>
    </subcellularLocation>
</comment>
<dbReference type="GO" id="GO:0005730">
    <property type="term" value="C:nucleolus"/>
    <property type="evidence" value="ECO:0007669"/>
    <property type="project" value="UniProtKB-SubCell"/>
</dbReference>
<feature type="domain" description="U3 small nucleolar RNA-associated protein 15 C-terminal" evidence="7">
    <location>
        <begin position="353"/>
        <end position="497"/>
    </location>
</feature>
<dbReference type="PROSITE" id="PS50294">
    <property type="entry name" value="WD_REPEATS_REGION"/>
    <property type="match status" value="2"/>
</dbReference>
<keyword evidence="2" id="KW-0698">rRNA processing</keyword>
<dbReference type="Proteomes" id="UP000243217">
    <property type="component" value="Unassembled WGS sequence"/>
</dbReference>
<dbReference type="Pfam" id="PF00400">
    <property type="entry name" value="WD40"/>
    <property type="match status" value="5"/>
</dbReference>
<dbReference type="InterPro" id="IPR036322">
    <property type="entry name" value="WD40_repeat_dom_sf"/>
</dbReference>
<feature type="repeat" description="WD" evidence="6">
    <location>
        <begin position="117"/>
        <end position="158"/>
    </location>
</feature>
<name>A0A1W0A1W8_9STRA</name>
<evidence type="ECO:0000256" key="1">
    <source>
        <dbReference type="ARBA" id="ARBA00004604"/>
    </source>
</evidence>
<comment type="caution">
    <text evidence="8">The sequence shown here is derived from an EMBL/GenBank/DDBJ whole genome shotgun (WGS) entry which is preliminary data.</text>
</comment>
<dbReference type="OrthoDB" id="431715at2759"/>
<reference evidence="8 9" key="1">
    <citation type="journal article" date="2014" name="Genome Biol. Evol.">
        <title>The secreted proteins of Achlya hypogyna and Thraustotheca clavata identify the ancestral oomycete secretome and reveal gene acquisitions by horizontal gene transfer.</title>
        <authorList>
            <person name="Misner I."/>
            <person name="Blouin N."/>
            <person name="Leonard G."/>
            <person name="Richards T.A."/>
            <person name="Lane C.E."/>
        </authorList>
    </citation>
    <scope>NUCLEOTIDE SEQUENCE [LARGE SCALE GENOMIC DNA]</scope>
    <source>
        <strain evidence="8 9">ATCC 34112</strain>
    </source>
</reference>
<dbReference type="CDD" id="cd00200">
    <property type="entry name" value="WD40"/>
    <property type="match status" value="1"/>
</dbReference>
<dbReference type="InterPro" id="IPR019775">
    <property type="entry name" value="WD40_repeat_CS"/>
</dbReference>
<gene>
    <name evidence="8" type="ORF">THRCLA_03475</name>
</gene>
<feature type="repeat" description="WD" evidence="6">
    <location>
        <begin position="159"/>
        <end position="201"/>
    </location>
</feature>
<evidence type="ECO:0000313" key="9">
    <source>
        <dbReference type="Proteomes" id="UP000243217"/>
    </source>
</evidence>
<dbReference type="InterPro" id="IPR020472">
    <property type="entry name" value="WD40_PAC1"/>
</dbReference>
<evidence type="ECO:0000256" key="2">
    <source>
        <dbReference type="ARBA" id="ARBA00022552"/>
    </source>
</evidence>
<dbReference type="PANTHER" id="PTHR19924:SF26">
    <property type="entry name" value="U3 SMALL NUCLEOLAR RNA-ASSOCIATED PROTEIN 15 HOMOLOG"/>
    <property type="match status" value="1"/>
</dbReference>
<dbReference type="PROSITE" id="PS50082">
    <property type="entry name" value="WD_REPEATS_2"/>
    <property type="match status" value="3"/>
</dbReference>
<dbReference type="SUPFAM" id="SSF50978">
    <property type="entry name" value="WD40 repeat-like"/>
    <property type="match status" value="1"/>
</dbReference>
<evidence type="ECO:0000256" key="3">
    <source>
        <dbReference type="ARBA" id="ARBA00022574"/>
    </source>
</evidence>
<keyword evidence="3 6" id="KW-0853">WD repeat</keyword>
<dbReference type="InterPro" id="IPR001680">
    <property type="entry name" value="WD40_rpt"/>
</dbReference>
<dbReference type="STRING" id="74557.A0A1W0A1W8"/>
<dbReference type="AlphaFoldDB" id="A0A1W0A1W8"/>
<dbReference type="InterPro" id="IPR015943">
    <property type="entry name" value="WD40/YVTN_repeat-like_dom_sf"/>
</dbReference>
<keyword evidence="4" id="KW-0677">Repeat</keyword>
<dbReference type="PROSITE" id="PS00678">
    <property type="entry name" value="WD_REPEATS_1"/>
    <property type="match status" value="1"/>
</dbReference>
<dbReference type="Pfam" id="PF09384">
    <property type="entry name" value="UTP15_C"/>
    <property type="match status" value="1"/>
</dbReference>
<dbReference type="GO" id="GO:0045943">
    <property type="term" value="P:positive regulation of transcription by RNA polymerase I"/>
    <property type="evidence" value="ECO:0007669"/>
    <property type="project" value="TreeGrafter"/>
</dbReference>
<accession>A0A1W0A1W8</accession>
<keyword evidence="9" id="KW-1185">Reference proteome</keyword>
<evidence type="ECO:0000259" key="7">
    <source>
        <dbReference type="Pfam" id="PF09384"/>
    </source>
</evidence>
<keyword evidence="5" id="KW-0539">Nucleus</keyword>
<dbReference type="GO" id="GO:0006364">
    <property type="term" value="P:rRNA processing"/>
    <property type="evidence" value="ECO:0007669"/>
    <property type="project" value="UniProtKB-KW"/>
</dbReference>
<dbReference type="InterPro" id="IPR018983">
    <property type="entry name" value="U3_snoRNA-assocProt_15_C"/>
</dbReference>
<organism evidence="8 9">
    <name type="scientific">Thraustotheca clavata</name>
    <dbReference type="NCBI Taxonomy" id="74557"/>
    <lineage>
        <taxon>Eukaryota</taxon>
        <taxon>Sar</taxon>
        <taxon>Stramenopiles</taxon>
        <taxon>Oomycota</taxon>
        <taxon>Saprolegniomycetes</taxon>
        <taxon>Saprolegniales</taxon>
        <taxon>Achlyaceae</taxon>
        <taxon>Thraustotheca</taxon>
    </lineage>
</organism>
<dbReference type="EMBL" id="JNBS01000648">
    <property type="protein sequence ID" value="OQS04274.1"/>
    <property type="molecule type" value="Genomic_DNA"/>
</dbReference>
<dbReference type="SMART" id="SM00320">
    <property type="entry name" value="WD40"/>
    <property type="match status" value="6"/>
</dbReference>
<evidence type="ECO:0000256" key="5">
    <source>
        <dbReference type="ARBA" id="ARBA00023242"/>
    </source>
</evidence>
<evidence type="ECO:0000256" key="6">
    <source>
        <dbReference type="PROSITE-ProRule" id="PRU00221"/>
    </source>
</evidence>
<feature type="repeat" description="WD" evidence="6">
    <location>
        <begin position="248"/>
        <end position="289"/>
    </location>
</feature>
<dbReference type="PRINTS" id="PR00320">
    <property type="entry name" value="GPROTEINBRPT"/>
</dbReference>
<dbReference type="Gene3D" id="2.130.10.10">
    <property type="entry name" value="YVTN repeat-like/Quinoprotein amine dehydrogenase"/>
    <property type="match status" value="2"/>
</dbReference>
<evidence type="ECO:0000313" key="8">
    <source>
        <dbReference type="EMBL" id="OQS04274.1"/>
    </source>
</evidence>
<evidence type="ECO:0000256" key="4">
    <source>
        <dbReference type="ARBA" id="ARBA00022737"/>
    </source>
</evidence>
<protein>
    <submittedName>
        <fullName evidence="8">U3 small nucleolar RNA-associated protein</fullName>
    </submittedName>
</protein>
<sequence length="511" mass="56096">MEFQKLALKQYPHATKQSSPEKAYWTKLRAPHELPQVAAVTAIDSNPVAPFDFAAATSTRVQLYSTSTNDIKKTYSRFHDIVYSANFRSDGKLIVTGSANSQVAVLDVASRTVLRNLHGHKAAVRAAKFSNDNVHIFSASDDKTCRLWDLATGTPVAVMGDHKDYVRVCVPHPSSTNIWASASYDHTVKLWDTRSSGATSYASTMTVNHGAPVEACVMLPGGNLCISAGSNEIKVWDLLSGGKLLHSFSSHQKTITSLALDGQKTRLISGSLDGHVKIYDLASYEVIHGFKYKQGVLSVAMTPSNSHLAVGTVDGLLTVRKRVVAEGAVDTAIPALPLKRGGNFKYFLRGAQSKPSESDHVITSRRHARCAPYENALRAFDYRKALDNALDTRNPTIIASMLEELRLRSGWKKALTYRTEETLEPLLSFCIRYVADPKYSALLLRLCTYLVELYSPLLGTNQSSLVLEGLFFKLQNKLKEEMATQTSILQVMGMVESVMTAQSTTNDVEAA</sequence>